<proteinExistence type="predicted"/>
<keyword evidence="7" id="KW-0406">Ion transport</keyword>
<name>A0ABP7K7B4_9MICO</name>
<evidence type="ECO:0000256" key="6">
    <source>
        <dbReference type="ARBA" id="ARBA00022989"/>
    </source>
</evidence>
<evidence type="ECO:0000259" key="11">
    <source>
        <dbReference type="Pfam" id="PF00999"/>
    </source>
</evidence>
<feature type="transmembrane region" description="Helical" evidence="10">
    <location>
        <begin position="28"/>
        <end position="46"/>
    </location>
</feature>
<evidence type="ECO:0000256" key="8">
    <source>
        <dbReference type="ARBA" id="ARBA00023136"/>
    </source>
</evidence>
<dbReference type="Pfam" id="PF00999">
    <property type="entry name" value="Na_H_Exchanger"/>
    <property type="match status" value="1"/>
</dbReference>
<dbReference type="Proteomes" id="UP001501803">
    <property type="component" value="Unassembled WGS sequence"/>
</dbReference>
<evidence type="ECO:0000313" key="12">
    <source>
        <dbReference type="EMBL" id="GAA3867880.1"/>
    </source>
</evidence>
<feature type="domain" description="Cation/H+ exchanger transmembrane" evidence="11">
    <location>
        <begin position="9"/>
        <end position="388"/>
    </location>
</feature>
<comment type="caution">
    <text evidence="12">The sequence shown here is derived from an EMBL/GenBank/DDBJ whole genome shotgun (WGS) entry which is preliminary data.</text>
</comment>
<keyword evidence="2" id="KW-0813">Transport</keyword>
<dbReference type="InterPro" id="IPR038770">
    <property type="entry name" value="Na+/solute_symporter_sf"/>
</dbReference>
<dbReference type="EMBL" id="BAABCN010000002">
    <property type="protein sequence ID" value="GAA3867880.1"/>
    <property type="molecule type" value="Genomic_DNA"/>
</dbReference>
<sequence>MLAATMILALIIVWSVFSRPLDRRGVTSALFLMVAGFVIGALELGLRDISVDSVVAERVAEVTLVLLLFSDATRIDLRSLRHELRWPSRLLLIGLPLSMLAGVGVGVLVFPGMALASVVLLSTMLASTDAALGQKVVSDPAVPARVRQTLDVESGLNDGLAVPFFLVALDVANADLHTGVTWSVVSNMITQIGGGLIAGLCAGILGGLLFRFADRRGWIGSEWRQVLPLAAALLAYTLALLLGGSGFIAAFVGGLAFGSMSGASGSIVTLLTEEMGGFLAAVTWIGFGALALSFAIPHITWQVLLYAALSLTLVRMIPVAIAFAGQRVKRPTVAFIGWFGPRGLASLVFALLALERGIPDSEVVLTTVIVTVALSVILHGLTSVPLVAAYHRWSAAHTKEHPSAEEAAPTTIPRQRRHSGLG</sequence>
<accession>A0ABP7K7B4</accession>
<evidence type="ECO:0000256" key="5">
    <source>
        <dbReference type="ARBA" id="ARBA00022692"/>
    </source>
</evidence>
<feature type="transmembrane region" description="Helical" evidence="10">
    <location>
        <begin position="248"/>
        <end position="271"/>
    </location>
</feature>
<dbReference type="Gene3D" id="1.20.1530.20">
    <property type="match status" value="1"/>
</dbReference>
<dbReference type="PANTHER" id="PTHR32507">
    <property type="entry name" value="NA(+)/H(+) ANTIPORTER 1"/>
    <property type="match status" value="1"/>
</dbReference>
<dbReference type="InterPro" id="IPR006153">
    <property type="entry name" value="Cation/H_exchanger_TM"/>
</dbReference>
<protein>
    <submittedName>
        <fullName evidence="12">Cation:proton antiporter</fullName>
    </submittedName>
</protein>
<evidence type="ECO:0000256" key="4">
    <source>
        <dbReference type="ARBA" id="ARBA00022475"/>
    </source>
</evidence>
<evidence type="ECO:0000256" key="9">
    <source>
        <dbReference type="SAM" id="MobiDB-lite"/>
    </source>
</evidence>
<evidence type="ECO:0000256" key="2">
    <source>
        <dbReference type="ARBA" id="ARBA00022448"/>
    </source>
</evidence>
<gene>
    <name evidence="12" type="ORF">GCM10022381_09170</name>
</gene>
<keyword evidence="6 10" id="KW-1133">Transmembrane helix</keyword>
<keyword evidence="13" id="KW-1185">Reference proteome</keyword>
<reference evidence="13" key="1">
    <citation type="journal article" date="2019" name="Int. J. Syst. Evol. Microbiol.">
        <title>The Global Catalogue of Microorganisms (GCM) 10K type strain sequencing project: providing services to taxonomists for standard genome sequencing and annotation.</title>
        <authorList>
            <consortium name="The Broad Institute Genomics Platform"/>
            <consortium name="The Broad Institute Genome Sequencing Center for Infectious Disease"/>
            <person name="Wu L."/>
            <person name="Ma J."/>
        </authorList>
    </citation>
    <scope>NUCLEOTIDE SEQUENCE [LARGE SCALE GENOMIC DNA]</scope>
    <source>
        <strain evidence="13">JCM 17021</strain>
    </source>
</reference>
<evidence type="ECO:0000256" key="10">
    <source>
        <dbReference type="SAM" id="Phobius"/>
    </source>
</evidence>
<feature type="transmembrane region" description="Helical" evidence="10">
    <location>
        <begin position="225"/>
        <end position="242"/>
    </location>
</feature>
<dbReference type="PANTHER" id="PTHR32507:SF8">
    <property type="entry name" value="CNH1P"/>
    <property type="match status" value="1"/>
</dbReference>
<organism evidence="12 13">
    <name type="scientific">Leifsonia kafniensis</name>
    <dbReference type="NCBI Taxonomy" id="475957"/>
    <lineage>
        <taxon>Bacteria</taxon>
        <taxon>Bacillati</taxon>
        <taxon>Actinomycetota</taxon>
        <taxon>Actinomycetes</taxon>
        <taxon>Micrococcales</taxon>
        <taxon>Microbacteriaceae</taxon>
        <taxon>Leifsonia</taxon>
    </lineage>
</organism>
<feature type="transmembrane region" description="Helical" evidence="10">
    <location>
        <begin position="364"/>
        <end position="390"/>
    </location>
</feature>
<keyword evidence="5 10" id="KW-0812">Transmembrane</keyword>
<feature type="transmembrane region" description="Helical" evidence="10">
    <location>
        <begin position="332"/>
        <end position="352"/>
    </location>
</feature>
<feature type="region of interest" description="Disordered" evidence="9">
    <location>
        <begin position="399"/>
        <end position="422"/>
    </location>
</feature>
<evidence type="ECO:0000256" key="1">
    <source>
        <dbReference type="ARBA" id="ARBA00004651"/>
    </source>
</evidence>
<feature type="transmembrane region" description="Helical" evidence="10">
    <location>
        <begin position="278"/>
        <end position="297"/>
    </location>
</feature>
<feature type="transmembrane region" description="Helical" evidence="10">
    <location>
        <begin position="303"/>
        <end position="325"/>
    </location>
</feature>
<comment type="subcellular location">
    <subcellularLocation>
        <location evidence="1">Cell membrane</location>
        <topology evidence="1">Multi-pass membrane protein</topology>
    </subcellularLocation>
</comment>
<keyword evidence="8 10" id="KW-0472">Membrane</keyword>
<evidence type="ECO:0000313" key="13">
    <source>
        <dbReference type="Proteomes" id="UP001501803"/>
    </source>
</evidence>
<feature type="transmembrane region" description="Helical" evidence="10">
    <location>
        <begin position="90"/>
        <end position="114"/>
    </location>
</feature>
<keyword evidence="4" id="KW-1003">Cell membrane</keyword>
<dbReference type="RefSeq" id="WP_345062714.1">
    <property type="nucleotide sequence ID" value="NZ_BAABCN010000002.1"/>
</dbReference>
<evidence type="ECO:0000256" key="7">
    <source>
        <dbReference type="ARBA" id="ARBA00023065"/>
    </source>
</evidence>
<evidence type="ECO:0000256" key="3">
    <source>
        <dbReference type="ARBA" id="ARBA00022449"/>
    </source>
</evidence>
<feature type="transmembrane region" description="Helical" evidence="10">
    <location>
        <begin position="192"/>
        <end position="213"/>
    </location>
</feature>
<keyword evidence="3" id="KW-0050">Antiport</keyword>